<dbReference type="Gene3D" id="2.70.70.10">
    <property type="entry name" value="Glucose Permease (Domain IIA)"/>
    <property type="match status" value="1"/>
</dbReference>
<keyword evidence="9" id="KW-1133">Transmembrane helix</keyword>
<feature type="region of interest" description="Disordered" evidence="8">
    <location>
        <begin position="103"/>
        <end position="126"/>
    </location>
</feature>
<feature type="region of interest" description="Disordered" evidence="8">
    <location>
        <begin position="1"/>
        <end position="21"/>
    </location>
</feature>
<feature type="domain" description="M23ase beta-sheet core" evidence="10">
    <location>
        <begin position="350"/>
        <end position="446"/>
    </location>
</feature>
<dbReference type="GO" id="GO:0030313">
    <property type="term" value="C:cell envelope"/>
    <property type="evidence" value="ECO:0007669"/>
    <property type="project" value="UniProtKB-SubCell"/>
</dbReference>
<dbReference type="CDD" id="cd12797">
    <property type="entry name" value="M23_peptidase"/>
    <property type="match status" value="1"/>
</dbReference>
<feature type="transmembrane region" description="Helical" evidence="9">
    <location>
        <begin position="21"/>
        <end position="43"/>
    </location>
</feature>
<dbReference type="PANTHER" id="PTHR21666:SF288">
    <property type="entry name" value="CELL DIVISION PROTEIN YTFB"/>
    <property type="match status" value="1"/>
</dbReference>
<evidence type="ECO:0000256" key="9">
    <source>
        <dbReference type="SAM" id="Phobius"/>
    </source>
</evidence>
<keyword evidence="7" id="KW-0482">Metalloprotease</keyword>
<evidence type="ECO:0000313" key="12">
    <source>
        <dbReference type="EMBL" id="VFJ88634.1"/>
    </source>
</evidence>
<reference evidence="12" key="1">
    <citation type="submission" date="2019-02" db="EMBL/GenBank/DDBJ databases">
        <authorList>
            <person name="Gruber-Vodicka R. H."/>
            <person name="Seah K. B. B."/>
        </authorList>
    </citation>
    <scope>NUCLEOTIDE SEQUENCE</scope>
    <source>
        <strain evidence="12">BECK_M6</strain>
    </source>
</reference>
<evidence type="ECO:0000256" key="7">
    <source>
        <dbReference type="ARBA" id="ARBA00023049"/>
    </source>
</evidence>
<gene>
    <name evidence="12" type="ORF">BECKLFY1418A_GA0070994_100514</name>
</gene>
<dbReference type="GO" id="GO:0046872">
    <property type="term" value="F:metal ion binding"/>
    <property type="evidence" value="ECO:0007669"/>
    <property type="project" value="UniProtKB-KW"/>
</dbReference>
<evidence type="ECO:0000256" key="2">
    <source>
        <dbReference type="ARBA" id="ARBA00004196"/>
    </source>
</evidence>
<dbReference type="InterPro" id="IPR050570">
    <property type="entry name" value="Cell_wall_metabolism_enzyme"/>
</dbReference>
<dbReference type="InterPro" id="IPR045834">
    <property type="entry name" value="Csd3_N2"/>
</dbReference>
<dbReference type="InterPro" id="IPR011055">
    <property type="entry name" value="Dup_hybrid_motif"/>
</dbReference>
<evidence type="ECO:0000256" key="3">
    <source>
        <dbReference type="ARBA" id="ARBA00022670"/>
    </source>
</evidence>
<feature type="region of interest" description="Disordered" evidence="8">
    <location>
        <begin position="42"/>
        <end position="69"/>
    </location>
</feature>
<dbReference type="EMBL" id="CAADFH010000005">
    <property type="protein sequence ID" value="VFJ88634.1"/>
    <property type="molecule type" value="Genomic_DNA"/>
</dbReference>
<evidence type="ECO:0000256" key="1">
    <source>
        <dbReference type="ARBA" id="ARBA00001947"/>
    </source>
</evidence>
<dbReference type="GO" id="GO:0006508">
    <property type="term" value="P:proteolysis"/>
    <property type="evidence" value="ECO:0007669"/>
    <property type="project" value="UniProtKB-KW"/>
</dbReference>
<feature type="compositionally biased region" description="Polar residues" evidence="8">
    <location>
        <begin position="54"/>
        <end position="69"/>
    </location>
</feature>
<sequence>MKQIQDLDRPRSKRSSQTNRRWKTVGLTIGITMMAVSILPIPLGNASPKPPTPAKTSGESPTAPRQLQDHLQQTGPLASVASLSPSPLATEGSKHTHRIQLDLELDLQPDAKTRQQDPRKPVRRTTTVAKGDSLSTIFKRLRLPQSQLYSIMNAGKDAKRFKYLRPGQTLEFEIAQNRTIEKIIYRSDNETTLEVVPKKQGEGYRVRVIMEDLERRTTMATGTIGQSLFIAGQRAGLPDKTIMELVGIFAWDIDFALDVRSGDRFSVIYEQLYKEGEKIRNGNILAAEFANRGKTFRAIRYKNDKGRAGYYTPDGRNLRKAFLRTPVEFSRISSRFQLRRWHPVLHRFRAHRGVDYAAPRGTQVKATARGKVTFVGRKGGLGRAIFIQHRGKYTTVYGHLHKYARGIKSGKSVRQGQVIGYVGSTGLATGPHLHYEFRVHGVHRDPLKVKLPQAEPIEARYRPDFHRKTKKFLAQLKVLSRTMLASR</sequence>
<proteinExistence type="predicted"/>
<feature type="compositionally biased region" description="Basic and acidic residues" evidence="8">
    <location>
        <begin position="1"/>
        <end position="10"/>
    </location>
</feature>
<evidence type="ECO:0000256" key="5">
    <source>
        <dbReference type="ARBA" id="ARBA00022801"/>
    </source>
</evidence>
<name>A0A450U9G3_9GAMM</name>
<keyword evidence="6" id="KW-0862">Zinc</keyword>
<dbReference type="InterPro" id="IPR016047">
    <property type="entry name" value="M23ase_b-sheet_dom"/>
</dbReference>
<dbReference type="GO" id="GO:0004222">
    <property type="term" value="F:metalloendopeptidase activity"/>
    <property type="evidence" value="ECO:0007669"/>
    <property type="project" value="TreeGrafter"/>
</dbReference>
<evidence type="ECO:0000259" key="10">
    <source>
        <dbReference type="Pfam" id="PF01551"/>
    </source>
</evidence>
<keyword evidence="4" id="KW-0479">Metal-binding</keyword>
<organism evidence="12">
    <name type="scientific">Candidatus Kentrum sp. LFY</name>
    <dbReference type="NCBI Taxonomy" id="2126342"/>
    <lineage>
        <taxon>Bacteria</taxon>
        <taxon>Pseudomonadati</taxon>
        <taxon>Pseudomonadota</taxon>
        <taxon>Gammaproteobacteria</taxon>
        <taxon>Candidatus Kentrum</taxon>
    </lineage>
</organism>
<keyword evidence="3" id="KW-0645">Protease</keyword>
<comment type="subcellular location">
    <subcellularLocation>
        <location evidence="2">Cell envelope</location>
    </subcellularLocation>
</comment>
<protein>
    <submittedName>
        <fullName evidence="12">Murein DD-endopeptidase MepM and murein hydrolase activator NlpD, contain LysM domain</fullName>
    </submittedName>
</protein>
<feature type="compositionally biased region" description="Basic and acidic residues" evidence="8">
    <location>
        <begin position="109"/>
        <end position="120"/>
    </location>
</feature>
<keyword evidence="5 12" id="KW-0378">Hydrolase</keyword>
<dbReference type="PANTHER" id="PTHR21666">
    <property type="entry name" value="PEPTIDASE-RELATED"/>
    <property type="match status" value="1"/>
</dbReference>
<feature type="domain" description="Csd3-like second N-terminal" evidence="11">
    <location>
        <begin position="217"/>
        <end position="337"/>
    </location>
</feature>
<comment type="cofactor">
    <cofactor evidence="1">
        <name>Zn(2+)</name>
        <dbReference type="ChEBI" id="CHEBI:29105"/>
    </cofactor>
</comment>
<keyword evidence="9" id="KW-0812">Transmembrane</keyword>
<dbReference type="Pfam" id="PF19425">
    <property type="entry name" value="Csd3_N2"/>
    <property type="match status" value="1"/>
</dbReference>
<evidence type="ECO:0000256" key="8">
    <source>
        <dbReference type="SAM" id="MobiDB-lite"/>
    </source>
</evidence>
<evidence type="ECO:0000259" key="11">
    <source>
        <dbReference type="Pfam" id="PF19425"/>
    </source>
</evidence>
<dbReference type="Pfam" id="PF01551">
    <property type="entry name" value="Peptidase_M23"/>
    <property type="match status" value="1"/>
</dbReference>
<accession>A0A450U9G3</accession>
<evidence type="ECO:0000256" key="4">
    <source>
        <dbReference type="ARBA" id="ARBA00022723"/>
    </source>
</evidence>
<dbReference type="Gene3D" id="3.10.450.350">
    <property type="match status" value="2"/>
</dbReference>
<keyword evidence="9" id="KW-0472">Membrane</keyword>
<evidence type="ECO:0000256" key="6">
    <source>
        <dbReference type="ARBA" id="ARBA00022833"/>
    </source>
</evidence>
<dbReference type="FunFam" id="2.70.70.10:FF:000002">
    <property type="entry name" value="Murein DD-endopeptidase MepM"/>
    <property type="match status" value="1"/>
</dbReference>
<dbReference type="AlphaFoldDB" id="A0A450U9G3"/>
<dbReference type="SUPFAM" id="SSF51261">
    <property type="entry name" value="Duplicated hybrid motif"/>
    <property type="match status" value="1"/>
</dbReference>